<dbReference type="Pfam" id="PF03009">
    <property type="entry name" value="GDPD"/>
    <property type="match status" value="1"/>
</dbReference>
<dbReference type="GO" id="GO:0006629">
    <property type="term" value="P:lipid metabolic process"/>
    <property type="evidence" value="ECO:0007669"/>
    <property type="project" value="InterPro"/>
</dbReference>
<evidence type="ECO:0000313" key="5">
    <source>
        <dbReference type="Proteomes" id="UP000095349"/>
    </source>
</evidence>
<dbReference type="Pfam" id="PF19700">
    <property type="entry name" value="DUF6198"/>
    <property type="match status" value="1"/>
</dbReference>
<keyword evidence="2" id="KW-0472">Membrane</keyword>
<feature type="transmembrane region" description="Helical" evidence="2">
    <location>
        <begin position="68"/>
        <end position="86"/>
    </location>
</feature>
<proteinExistence type="predicted"/>
<reference evidence="4 5" key="1">
    <citation type="submission" date="2016-09" db="EMBL/GenBank/DDBJ databases">
        <title>Streptomyces rubrolavendulae MJM4426 Genome sequencing and assembly.</title>
        <authorList>
            <person name="Kim J.-G."/>
        </authorList>
    </citation>
    <scope>NUCLEOTIDE SEQUENCE [LARGE SCALE GENOMIC DNA]</scope>
    <source>
        <strain evidence="4 5">MJM4426</strain>
    </source>
</reference>
<feature type="transmembrane region" description="Helical" evidence="2">
    <location>
        <begin position="166"/>
        <end position="187"/>
    </location>
</feature>
<keyword evidence="2" id="KW-0812">Transmembrane</keyword>
<keyword evidence="4" id="KW-0378">Hydrolase</keyword>
<feature type="transmembrane region" description="Helical" evidence="2">
    <location>
        <begin position="133"/>
        <end position="154"/>
    </location>
</feature>
<sequence>MDDIHWHPRECHRPVHHTTAPGVALSRSSSQAAASQAAAPAGRAPRSGRGRASRPRRGRASRRIPRRLSQLVAGLLLYGASSALLVRSGLGLEPWNVLHQGLSKLTGLSIGTVVTIMGGVVLLLWIPLRQKPGLGTVANVLLIGAAMDATLAVVPDAGNPAARVALMIAGVVLNGLATGLYIAARFGPGPRDGLMTGLHRVTGRSIRLIRTLLELVVVATGFLLGGSLGIGTIVYALAIGPLAQLALRLCAIPGEPPRRRGPRPGRLLRPGTHPHPRARPRPGRRRRPPGRGARRHPRHLGPDPPQHHRHPEVTGSGDTSAVTRLPDPTPRPRPRPLPRPRHPYLDHPSPIPFAHRGGAADGLENTAAAFRRAADAGYRYFETDVHTTADGRLVAFHDPTLDRVTDARGRIARLPWSAVRRARVAGREPLPLFEELLEEFPDARWNVDLKAESALEPLVSLVRRANAWDRVCVGSFNEGRVARARRAAGERLATSFGVRGVVGLRLRSYGIPAALRAGAVAAQVPEAQGGVRVVDRRFVREAHARGLQVHVWTVNDPARMEALLDLGVDGIMTDHLETLRTVLTGRGAWG</sequence>
<dbReference type="PANTHER" id="PTHR40078">
    <property type="entry name" value="INTEGRAL MEMBRANE PROTEIN-RELATED"/>
    <property type="match status" value="1"/>
</dbReference>
<dbReference type="SUPFAM" id="SSF51695">
    <property type="entry name" value="PLC-like phosphodiesterases"/>
    <property type="match status" value="1"/>
</dbReference>
<feature type="compositionally biased region" description="Basic and acidic residues" evidence="1">
    <location>
        <begin position="1"/>
        <end position="13"/>
    </location>
</feature>
<feature type="transmembrane region" description="Helical" evidence="2">
    <location>
        <begin position="208"/>
        <end position="226"/>
    </location>
</feature>
<feature type="region of interest" description="Disordered" evidence="1">
    <location>
        <begin position="1"/>
        <end position="63"/>
    </location>
</feature>
<feature type="compositionally biased region" description="Basic residues" evidence="1">
    <location>
        <begin position="46"/>
        <end position="63"/>
    </location>
</feature>
<dbReference type="InterPro" id="IPR030395">
    <property type="entry name" value="GP_PDE_dom"/>
</dbReference>
<dbReference type="PATRIC" id="fig|285473.5.peg.706"/>
<dbReference type="GO" id="GO:0008889">
    <property type="term" value="F:glycerophosphodiester phosphodiesterase activity"/>
    <property type="evidence" value="ECO:0007669"/>
    <property type="project" value="UniProtKB-EC"/>
</dbReference>
<feature type="transmembrane region" description="Helical" evidence="2">
    <location>
        <begin position="106"/>
        <end position="126"/>
    </location>
</feature>
<organism evidence="4 5">
    <name type="scientific">Streptomyces rubrolavendulae</name>
    <dbReference type="NCBI Taxonomy" id="285473"/>
    <lineage>
        <taxon>Bacteria</taxon>
        <taxon>Bacillati</taxon>
        <taxon>Actinomycetota</taxon>
        <taxon>Actinomycetes</taxon>
        <taxon>Kitasatosporales</taxon>
        <taxon>Streptomycetaceae</taxon>
        <taxon>Streptomyces</taxon>
    </lineage>
</organism>
<dbReference type="AlphaFoldDB" id="A0A1D8FXD3"/>
<evidence type="ECO:0000313" key="4">
    <source>
        <dbReference type="EMBL" id="AOT57870.1"/>
    </source>
</evidence>
<dbReference type="Gene3D" id="3.20.20.190">
    <property type="entry name" value="Phosphatidylinositol (PI) phosphodiesterase"/>
    <property type="match status" value="1"/>
</dbReference>
<dbReference type="InterPro" id="IPR017946">
    <property type="entry name" value="PLC-like_Pdiesterase_TIM-brl"/>
</dbReference>
<dbReference type="InterPro" id="IPR038750">
    <property type="entry name" value="YczE/YyaS-like"/>
</dbReference>
<evidence type="ECO:0000259" key="3">
    <source>
        <dbReference type="PROSITE" id="PS51704"/>
    </source>
</evidence>
<dbReference type="Proteomes" id="UP000095349">
    <property type="component" value="Chromosome"/>
</dbReference>
<dbReference type="PROSITE" id="PS51704">
    <property type="entry name" value="GP_PDE"/>
    <property type="match status" value="1"/>
</dbReference>
<keyword evidence="2" id="KW-1133">Transmembrane helix</keyword>
<evidence type="ECO:0000256" key="2">
    <source>
        <dbReference type="SAM" id="Phobius"/>
    </source>
</evidence>
<feature type="region of interest" description="Disordered" evidence="1">
    <location>
        <begin position="253"/>
        <end position="348"/>
    </location>
</feature>
<dbReference type="PANTHER" id="PTHR40078:SF1">
    <property type="entry name" value="INTEGRAL MEMBRANE PROTEIN"/>
    <property type="match status" value="1"/>
</dbReference>
<feature type="compositionally biased region" description="Basic residues" evidence="1">
    <location>
        <begin position="272"/>
        <end position="299"/>
    </location>
</feature>
<dbReference type="EC" id="3.1.4.46" evidence="4"/>
<feature type="compositionally biased region" description="Basic residues" evidence="1">
    <location>
        <begin position="332"/>
        <end position="342"/>
    </location>
</feature>
<dbReference type="STRING" id="285473.A4G23_00666"/>
<accession>A0A1D8FXD3</accession>
<keyword evidence="5" id="KW-1185">Reference proteome</keyword>
<gene>
    <name evidence="4" type="primary">ugpQ_1</name>
    <name evidence="4" type="ORF">A4G23_00666</name>
</gene>
<feature type="domain" description="GP-PDE" evidence="3">
    <location>
        <begin position="350"/>
        <end position="583"/>
    </location>
</feature>
<evidence type="ECO:0000256" key="1">
    <source>
        <dbReference type="SAM" id="MobiDB-lite"/>
    </source>
</evidence>
<name>A0A1D8FXD3_9ACTN</name>
<dbReference type="EMBL" id="CP017316">
    <property type="protein sequence ID" value="AOT57870.1"/>
    <property type="molecule type" value="Genomic_DNA"/>
</dbReference>
<feature type="compositionally biased region" description="Low complexity" evidence="1">
    <location>
        <begin position="24"/>
        <end position="45"/>
    </location>
</feature>
<dbReference type="KEGG" id="srn:A4G23_00666"/>
<protein>
    <submittedName>
        <fullName evidence="4">Glycerophosphoryl diester phosphodiesterase</fullName>
        <ecNumber evidence="4">3.1.4.46</ecNumber>
    </submittedName>
</protein>